<keyword evidence="4" id="KW-1185">Reference proteome</keyword>
<feature type="compositionally biased region" description="Basic and acidic residues" evidence="1">
    <location>
        <begin position="1113"/>
        <end position="1123"/>
    </location>
</feature>
<dbReference type="PROSITE" id="PS51746">
    <property type="entry name" value="PPM_2"/>
    <property type="match status" value="1"/>
</dbReference>
<feature type="compositionally biased region" description="Basic and acidic residues" evidence="1">
    <location>
        <begin position="830"/>
        <end position="841"/>
    </location>
</feature>
<dbReference type="InterPro" id="IPR036457">
    <property type="entry name" value="PPM-type-like_dom_sf"/>
</dbReference>
<feature type="compositionally biased region" description="Polar residues" evidence="1">
    <location>
        <begin position="173"/>
        <end position="184"/>
    </location>
</feature>
<feature type="compositionally biased region" description="Basic and acidic residues" evidence="1">
    <location>
        <begin position="737"/>
        <end position="773"/>
    </location>
</feature>
<feature type="compositionally biased region" description="Basic and acidic residues" evidence="1">
    <location>
        <begin position="129"/>
        <end position="138"/>
    </location>
</feature>
<feature type="region of interest" description="Disordered" evidence="1">
    <location>
        <begin position="77"/>
        <end position="139"/>
    </location>
</feature>
<feature type="compositionally biased region" description="Basic and acidic residues" evidence="1">
    <location>
        <begin position="221"/>
        <end position="231"/>
    </location>
</feature>
<feature type="compositionally biased region" description="Basic and acidic residues" evidence="1">
    <location>
        <begin position="902"/>
        <end position="933"/>
    </location>
</feature>
<evidence type="ECO:0000313" key="4">
    <source>
        <dbReference type="Proteomes" id="UP000221165"/>
    </source>
</evidence>
<dbReference type="RefSeq" id="XP_067917869.1">
    <property type="nucleotide sequence ID" value="XM_068070152.1"/>
</dbReference>
<feature type="compositionally biased region" description="Basic residues" evidence="1">
    <location>
        <begin position="563"/>
        <end position="581"/>
    </location>
</feature>
<feature type="compositionally biased region" description="Basic and acidic residues" evidence="1">
    <location>
        <begin position="517"/>
        <end position="553"/>
    </location>
</feature>
<feature type="compositionally biased region" description="Low complexity" evidence="1">
    <location>
        <begin position="350"/>
        <end position="368"/>
    </location>
</feature>
<feature type="domain" description="PPM-type phosphatase" evidence="2">
    <location>
        <begin position="1279"/>
        <end position="1552"/>
    </location>
</feature>
<comment type="caution">
    <text evidence="3">The sequence shown here is derived from an EMBL/GenBank/DDBJ whole genome shotgun (WGS) entry which is preliminary data.</text>
</comment>
<name>A0A2C6KG89_9APIC</name>
<feature type="compositionally biased region" description="Polar residues" evidence="1">
    <location>
        <begin position="882"/>
        <end position="901"/>
    </location>
</feature>
<feature type="region of interest" description="Disordered" evidence="1">
    <location>
        <begin position="709"/>
        <end position="945"/>
    </location>
</feature>
<dbReference type="InterPro" id="IPR001932">
    <property type="entry name" value="PPM-type_phosphatase-like_dom"/>
</dbReference>
<feature type="compositionally biased region" description="Low complexity" evidence="1">
    <location>
        <begin position="801"/>
        <end position="819"/>
    </location>
</feature>
<reference evidence="3 4" key="1">
    <citation type="journal article" date="2017" name="Int. J. Parasitol.">
        <title>The genome of the protozoan parasite Cystoisospora suis and a reverse vaccinology approach to identify vaccine candidates.</title>
        <authorList>
            <person name="Palmieri N."/>
            <person name="Shrestha A."/>
            <person name="Ruttkowski B."/>
            <person name="Beck T."/>
            <person name="Vogl C."/>
            <person name="Tomley F."/>
            <person name="Blake D.P."/>
            <person name="Joachim A."/>
        </authorList>
    </citation>
    <scope>NUCLEOTIDE SEQUENCE [LARGE SCALE GENOMIC DNA]</scope>
    <source>
        <strain evidence="3 4">Wien I</strain>
    </source>
</reference>
<feature type="compositionally biased region" description="Basic and acidic residues" evidence="1">
    <location>
        <begin position="386"/>
        <end position="469"/>
    </location>
</feature>
<feature type="compositionally biased region" description="Basic and acidic residues" evidence="1">
    <location>
        <begin position="1213"/>
        <end position="1227"/>
    </location>
</feature>
<feature type="compositionally biased region" description="Low complexity" evidence="1">
    <location>
        <begin position="185"/>
        <end position="195"/>
    </location>
</feature>
<feature type="compositionally biased region" description="Basic and acidic residues" evidence="1">
    <location>
        <begin position="1137"/>
        <end position="1151"/>
    </location>
</feature>
<feature type="region of interest" description="Disordered" evidence="1">
    <location>
        <begin position="959"/>
        <end position="1257"/>
    </location>
</feature>
<dbReference type="Proteomes" id="UP000221165">
    <property type="component" value="Unassembled WGS sequence"/>
</dbReference>
<feature type="region of interest" description="Disordered" evidence="1">
    <location>
        <begin position="1"/>
        <end position="22"/>
    </location>
</feature>
<accession>A0A2C6KG89</accession>
<dbReference type="GO" id="GO:0004722">
    <property type="term" value="F:protein serine/threonine phosphatase activity"/>
    <property type="evidence" value="ECO:0007669"/>
    <property type="project" value="InterPro"/>
</dbReference>
<evidence type="ECO:0000259" key="2">
    <source>
        <dbReference type="PROSITE" id="PS51746"/>
    </source>
</evidence>
<dbReference type="GeneID" id="94433363"/>
<organism evidence="3 4">
    <name type="scientific">Cystoisospora suis</name>
    <dbReference type="NCBI Taxonomy" id="483139"/>
    <lineage>
        <taxon>Eukaryota</taxon>
        <taxon>Sar</taxon>
        <taxon>Alveolata</taxon>
        <taxon>Apicomplexa</taxon>
        <taxon>Conoidasida</taxon>
        <taxon>Coccidia</taxon>
        <taxon>Eucoccidiorida</taxon>
        <taxon>Eimeriorina</taxon>
        <taxon>Sarcocystidae</taxon>
        <taxon>Cystoisospora</taxon>
    </lineage>
</organism>
<dbReference type="Gene3D" id="3.60.40.10">
    <property type="entry name" value="PPM-type phosphatase domain"/>
    <property type="match status" value="1"/>
</dbReference>
<feature type="compositionally biased region" description="Low complexity" evidence="1">
    <location>
        <begin position="1"/>
        <end position="17"/>
    </location>
</feature>
<dbReference type="InterPro" id="IPR015655">
    <property type="entry name" value="PP2C"/>
</dbReference>
<dbReference type="OrthoDB" id="331511at2759"/>
<feature type="region of interest" description="Disordered" evidence="1">
    <location>
        <begin position="350"/>
        <end position="370"/>
    </location>
</feature>
<protein>
    <submittedName>
        <fullName evidence="3">Protein phosphatase 2c domain-containing protein</fullName>
    </submittedName>
</protein>
<gene>
    <name evidence="3" type="ORF">CSUI_010045</name>
</gene>
<evidence type="ECO:0000313" key="3">
    <source>
        <dbReference type="EMBL" id="PHJ16139.1"/>
    </source>
</evidence>
<feature type="compositionally biased region" description="Polar residues" evidence="1">
    <location>
        <begin position="302"/>
        <end position="312"/>
    </location>
</feature>
<feature type="non-terminal residue" evidence="3">
    <location>
        <position position="1576"/>
    </location>
</feature>
<dbReference type="Pfam" id="PF00481">
    <property type="entry name" value="PP2C"/>
    <property type="match status" value="1"/>
</dbReference>
<feature type="compositionally biased region" description="Low complexity" evidence="1">
    <location>
        <begin position="77"/>
        <end position="86"/>
    </location>
</feature>
<dbReference type="EMBL" id="MIGC01006587">
    <property type="protein sequence ID" value="PHJ16139.1"/>
    <property type="molecule type" value="Genomic_DNA"/>
</dbReference>
<feature type="compositionally biased region" description="Basic and acidic residues" evidence="1">
    <location>
        <begin position="1012"/>
        <end position="1083"/>
    </location>
</feature>
<sequence>MSLVSSCSTTSTSTLATGGENLHKPTGVFLTVRKVAVPDQLFSSQEGRSTLGPILQKANCPSLSFFVHSSSLSLRRSCSPTSSLSTTPNAFARLDEEPQGESFSAQGEEEERRGTVEGNDSFYTSSTRCNEDHKDSLKETSPSLLHSRYFCRHTDISESRSSTSAQEEKQTPGEANQESGERITSPSSSSSVAVSLRDTIHSNMSAANEVFPKSSSKSNGSRHDNRSSPHPDCFKEATPFCSSVVTSSSSSSLSLLIETKYQNSLHDLHPFTSRDSRSIAYKEKVVGDLISSSSLSSSSLINKETPTRSSPIVDSEHTTRGPVTPRLSSSSSSSCHLHSSLFQEGHQVFSLSSSSSSPPGLSSALSSSCRKKREERSFGLSSAMCEKARVGGEEGEREEEKTVRRSVEKEEKEKKTEEKKDCSADEREGLKRAGDRSCKTAVEEEKNKQEEREKKNKENNNKKKDHLGQEEEEDKSSSIMGCSTDSRGRDTRDFLSSPPLSSVHRRSPTGEGEQGLLDDHVEEKNSRDQEEREKAKKKKVEAEQKERSGKQNEEIEEEEDGHHRNRRMSSRKSRNPRYRKDKKIERIDEVFNHEKDLKDDKEQEEEDSACAYLQSLVRILAPEHRLSVNLSESYSYMPKRQLGRPVQFSTPRSKFHFTQLFLKGLKSQANSPTPYFTVPAVIDTHSSLVLACGSPFHWPAGLAGAIVEAEEEEEEEQANRWKRWGGGRCSSDEGYEEDKRPYYAGEDDRSPSDESLQKEKQKDERGRERRGGESEGQQSEGEKCLDSSSRSSSSHRHPHMSSHGGESSSVSSSSSALSSQFMAQYHARRRNDERGMKGERGGDEEEGFERDKGKCGCDCHNNPSYNRSSLHHPHEDDRETTEGTFSSTNVSPASLTAYSHSSRIDKERLALDDREEENGMKKRTDGDENKEMSDGLSSSSKRKKASGFALVSFVFTGLNDPEGGTGCIDSPRGSGLGISGRHRQGSSSSEEEEDEEEEEQANEEVSIGGRMRKTDLLLSEKKKHEKKLSSRDSSEEKEMKKNGGDRERRRVWENEEKDKEDEKSLFCETKEASVMRREDESATKQESGGDGSHLKICRDSCSSQRDTQEGEDEMHRRGADKDKKNKAKNADDDDGVIDDKTEKGLGDKEEGMDGGWLIGKEEKRLRKKKKAQRQKAHTEKKEEKDDEDSLNGGMPKGTVSPSLRSPPCSEEAVGGKERKLEKGEKKTKTPFSLQDKRRRRERKNKEEAEDDDRYSSSHRPMIVTTSVISNDAWELRRIEYGSHCMCGQRAYNEDRVCVVPITDIPEIGGRKSTRAVFYAVYDGHNGEEAVNFVQENLHRNIFRHKAFHFDVPKAIRAGFQATDNALKSMVWERIRNEGFDDQDISPFSSGSTACTALVNDSQLYIGNLGDSRCVLSRAGRSHLITLDHSCRTNADEQQRVREEGGHYDTDGYLNGAIGVSRAFGAFDKNEGHKLSGLSCEPQIHRETIRREDEFMIIACDGVFDVISCQEAVNCVRNHLREGGTAEGAAKALCTFAYDRRSLDNLSAVVAVFQSPQGFLQQQKENMMLRAGGGGGG</sequence>
<feature type="region of interest" description="Disordered" evidence="1">
    <location>
        <begin position="385"/>
        <end position="581"/>
    </location>
</feature>
<dbReference type="SUPFAM" id="SSF81606">
    <property type="entry name" value="PP2C-like"/>
    <property type="match status" value="1"/>
</dbReference>
<evidence type="ECO:0000256" key="1">
    <source>
        <dbReference type="SAM" id="MobiDB-lite"/>
    </source>
</evidence>
<dbReference type="CDD" id="cd00143">
    <property type="entry name" value="PP2Cc"/>
    <property type="match status" value="1"/>
</dbReference>
<dbReference type="PANTHER" id="PTHR47992">
    <property type="entry name" value="PROTEIN PHOSPHATASE"/>
    <property type="match status" value="1"/>
</dbReference>
<feature type="compositionally biased region" description="Basic and acidic residues" evidence="1">
    <location>
        <begin position="872"/>
        <end position="881"/>
    </location>
</feature>
<feature type="region of interest" description="Disordered" evidence="1">
    <location>
        <begin position="157"/>
        <end position="231"/>
    </location>
</feature>
<proteinExistence type="predicted"/>
<feature type="compositionally biased region" description="Basic residues" evidence="1">
    <location>
        <begin position="1165"/>
        <end position="1175"/>
    </location>
</feature>
<dbReference type="VEuPathDB" id="ToxoDB:CSUI_010045"/>
<feature type="region of interest" description="Disordered" evidence="1">
    <location>
        <begin position="297"/>
        <end position="335"/>
    </location>
</feature>
<dbReference type="SMART" id="SM00332">
    <property type="entry name" value="PP2Cc"/>
    <property type="match status" value="1"/>
</dbReference>
<feature type="compositionally biased region" description="Acidic residues" evidence="1">
    <location>
        <begin position="989"/>
        <end position="1002"/>
    </location>
</feature>